<dbReference type="HOGENOM" id="CLU_025617_1_0_7"/>
<dbReference type="OrthoDB" id="9799278at2"/>
<reference evidence="2 3" key="1">
    <citation type="submission" date="2013-10" db="EMBL/GenBank/DDBJ databases">
        <title>The Genome Sequence of Helicobacter canis NCTC 12740.</title>
        <authorList>
            <consortium name="The Broad Institute Genomics Platform"/>
            <person name="Earl A."/>
            <person name="Fox J.G."/>
            <person name="Shen Z."/>
            <person name="Young S.K."/>
            <person name="Zeng Q."/>
            <person name="Gargeya S."/>
            <person name="Fitzgerald M."/>
            <person name="Abouelleil A."/>
            <person name="Alvarado L."/>
            <person name="Chapman S.B."/>
            <person name="Gainer-Dewar J."/>
            <person name="Goldberg J."/>
            <person name="Griggs A."/>
            <person name="Gujja S."/>
            <person name="Hansen M."/>
            <person name="Howarth C."/>
            <person name="Imamovic A."/>
            <person name="Ireland A."/>
            <person name="Larimer J."/>
            <person name="McCowan C."/>
            <person name="Murphy C."/>
            <person name="Pearson M."/>
            <person name="Poon T.W."/>
            <person name="Priest M."/>
            <person name="Roberts A."/>
            <person name="Saif S."/>
            <person name="Shea T."/>
            <person name="Sykes S."/>
            <person name="Wortman J."/>
            <person name="Nusbaum C."/>
            <person name="Birren B."/>
        </authorList>
    </citation>
    <scope>NUCLEOTIDE SEQUENCE [LARGE SCALE GENOMIC DNA]</scope>
    <source>
        <strain evidence="2 3">NCTC 12740</strain>
    </source>
</reference>
<evidence type="ECO:0000259" key="1">
    <source>
        <dbReference type="Pfam" id="PF04230"/>
    </source>
</evidence>
<accession>V8CHM7</accession>
<dbReference type="STRING" id="1357399.HMPREF2087_01263"/>
<organism evidence="2 3">
    <name type="scientific">Helicobacter canis NCTC 12740</name>
    <dbReference type="NCBI Taxonomy" id="1357399"/>
    <lineage>
        <taxon>Bacteria</taxon>
        <taxon>Pseudomonadati</taxon>
        <taxon>Campylobacterota</taxon>
        <taxon>Epsilonproteobacteria</taxon>
        <taxon>Campylobacterales</taxon>
        <taxon>Helicobacteraceae</taxon>
        <taxon>Helicobacter</taxon>
    </lineage>
</organism>
<keyword evidence="3" id="KW-1185">Reference proteome</keyword>
<dbReference type="InterPro" id="IPR007345">
    <property type="entry name" value="Polysacch_pyruvyl_Trfase"/>
</dbReference>
<proteinExistence type="predicted"/>
<dbReference type="RefSeq" id="WP_023930236.1">
    <property type="nucleotide sequence ID" value="NZ_KI669458.1"/>
</dbReference>
<dbReference type="Pfam" id="PF04230">
    <property type="entry name" value="PS_pyruv_trans"/>
    <property type="match status" value="1"/>
</dbReference>
<sequence>MPNLNTPKLPLDSSKCTTKQHKAKTLRIVTFVFCEENYGQILQAYALQRSLRDNYPKFDTKVIWGLPQAFSKKLYYFHRICGDSIYRFVRACKKRVLGSSIQESQAELDMRKRRGFNEFKQSHIALHASSLQHYILPQKHHYLELSGDIFITGSDQQWNDWGTAPKESLQGYAYSWLPYFTLEFAKPESTKIAYAASFGKRVFKNQAQKDYFKNALQDFTAISTREQAGVTMLESIGIESICVPDPTMLLSKEHYCKLIDSAMLDLPSNLSESIFIYTYGDSAFGGDLLPKILGKYANVVAVASTYKPSDTYNATIQEWLACVKECKLMVTGSFHGTCFAIMMNTPFFLMRIQDRASESLNTRFETLLEVFELQDRMVSSLEELESKIKENPPIDWGKVNERLKAWRKVGQEFLARELEPHHASIP</sequence>
<dbReference type="Proteomes" id="UP000018688">
    <property type="component" value="Unassembled WGS sequence"/>
</dbReference>
<feature type="domain" description="Polysaccharide pyruvyl transferase" evidence="1">
    <location>
        <begin position="37"/>
        <end position="350"/>
    </location>
</feature>
<dbReference type="PATRIC" id="fig|1357399.3.peg.1323"/>
<name>V8CHM7_9HELI</name>
<dbReference type="eggNOG" id="COG2327">
    <property type="taxonomic scope" value="Bacteria"/>
</dbReference>
<comment type="caution">
    <text evidence="2">The sequence shown here is derived from an EMBL/GenBank/DDBJ whole genome shotgun (WGS) entry which is preliminary data.</text>
</comment>
<protein>
    <recommendedName>
        <fullName evidence="1">Polysaccharide pyruvyl transferase domain-containing protein</fullName>
    </recommendedName>
</protein>
<evidence type="ECO:0000313" key="3">
    <source>
        <dbReference type="Proteomes" id="UP000018688"/>
    </source>
</evidence>
<dbReference type="AlphaFoldDB" id="V8CHM7"/>
<evidence type="ECO:0000313" key="2">
    <source>
        <dbReference type="EMBL" id="ETD26869.1"/>
    </source>
</evidence>
<dbReference type="EMBL" id="AZJJ01000002">
    <property type="protein sequence ID" value="ETD26869.1"/>
    <property type="molecule type" value="Genomic_DNA"/>
</dbReference>
<gene>
    <name evidence="2" type="ORF">HMPREF2087_01263</name>
</gene>